<accession>A0A8S9I0F3</accession>
<protein>
    <submittedName>
        <fullName evidence="1">Uncharacterized protein</fullName>
    </submittedName>
</protein>
<reference evidence="1" key="1">
    <citation type="submission" date="2019-12" db="EMBL/GenBank/DDBJ databases">
        <title>Genome sequencing and annotation of Brassica cretica.</title>
        <authorList>
            <person name="Studholme D.J."/>
            <person name="Sarris P.F."/>
        </authorList>
    </citation>
    <scope>NUCLEOTIDE SEQUENCE</scope>
    <source>
        <strain evidence="1">PFS-102/07</strain>
        <tissue evidence="1">Leaf</tissue>
    </source>
</reference>
<dbReference type="AlphaFoldDB" id="A0A8S9I0F3"/>
<organism evidence="1">
    <name type="scientific">Brassica cretica</name>
    <name type="common">Mustard</name>
    <dbReference type="NCBI Taxonomy" id="69181"/>
    <lineage>
        <taxon>Eukaryota</taxon>
        <taxon>Viridiplantae</taxon>
        <taxon>Streptophyta</taxon>
        <taxon>Embryophyta</taxon>
        <taxon>Tracheophyta</taxon>
        <taxon>Spermatophyta</taxon>
        <taxon>Magnoliopsida</taxon>
        <taxon>eudicotyledons</taxon>
        <taxon>Gunneridae</taxon>
        <taxon>Pentapetalae</taxon>
        <taxon>rosids</taxon>
        <taxon>malvids</taxon>
        <taxon>Brassicales</taxon>
        <taxon>Brassicaceae</taxon>
        <taxon>Brassiceae</taxon>
        <taxon>Brassica</taxon>
    </lineage>
</organism>
<evidence type="ECO:0000313" key="1">
    <source>
        <dbReference type="EMBL" id="KAF2563157.1"/>
    </source>
</evidence>
<dbReference type="EMBL" id="QGKY02001250">
    <property type="protein sequence ID" value="KAF2563157.1"/>
    <property type="molecule type" value="Genomic_DNA"/>
</dbReference>
<gene>
    <name evidence="1" type="ORF">F2Q70_00017226</name>
</gene>
<comment type="caution">
    <text evidence="1">The sequence shown here is derived from an EMBL/GenBank/DDBJ whole genome shotgun (WGS) entry which is preliminary data.</text>
</comment>
<dbReference type="InterPro" id="IPR032675">
    <property type="entry name" value="LRR_dom_sf"/>
</dbReference>
<dbReference type="Gene3D" id="3.30.1490.310">
    <property type="match status" value="1"/>
</dbReference>
<name>A0A8S9I0F3_BRACR</name>
<proteinExistence type="predicted"/>
<dbReference type="Gene3D" id="3.80.10.10">
    <property type="entry name" value="Ribonuclease Inhibitor"/>
    <property type="match status" value="1"/>
</dbReference>
<sequence>MGSTNNFNQSDLPWPTCLHVPSPLSSVSVKSSSSSSFIGDFEALTSANNGGFSKTIMMCDLSGCHVLNPPCRNPVCSKSKYDSYTEESEYSRGTIDYMYGLDLSSNGLSGVIPSELVELSKLQAMN</sequence>